<reference evidence="7" key="1">
    <citation type="submission" date="2020-05" db="EMBL/GenBank/DDBJ databases">
        <authorList>
            <person name="Chiriac C."/>
            <person name="Salcher M."/>
            <person name="Ghai R."/>
            <person name="Kavagutti S V."/>
        </authorList>
    </citation>
    <scope>NUCLEOTIDE SEQUENCE</scope>
</reference>
<dbReference type="InterPro" id="IPR013740">
    <property type="entry name" value="Redoxin"/>
</dbReference>
<dbReference type="PROSITE" id="PS51352">
    <property type="entry name" value="THIOREDOXIN_2"/>
    <property type="match status" value="1"/>
</dbReference>
<dbReference type="SUPFAM" id="SSF52833">
    <property type="entry name" value="Thioredoxin-like"/>
    <property type="match status" value="1"/>
</dbReference>
<evidence type="ECO:0000313" key="7">
    <source>
        <dbReference type="EMBL" id="CAB4875134.1"/>
    </source>
</evidence>
<keyword evidence="1" id="KW-0575">Peroxidase</keyword>
<evidence type="ECO:0000259" key="6">
    <source>
        <dbReference type="PROSITE" id="PS51352"/>
    </source>
</evidence>
<keyword evidence="2" id="KW-0049">Antioxidant</keyword>
<feature type="domain" description="Thioredoxin" evidence="6">
    <location>
        <begin position="18"/>
        <end position="165"/>
    </location>
</feature>
<evidence type="ECO:0000256" key="4">
    <source>
        <dbReference type="ARBA" id="ARBA00023157"/>
    </source>
</evidence>
<organism evidence="7">
    <name type="scientific">freshwater metagenome</name>
    <dbReference type="NCBI Taxonomy" id="449393"/>
    <lineage>
        <taxon>unclassified sequences</taxon>
        <taxon>metagenomes</taxon>
        <taxon>ecological metagenomes</taxon>
    </lineage>
</organism>
<gene>
    <name evidence="7" type="ORF">UFOPK3376_01078</name>
</gene>
<evidence type="ECO:0000256" key="5">
    <source>
        <dbReference type="ARBA" id="ARBA00023284"/>
    </source>
</evidence>
<dbReference type="GO" id="GO:0008379">
    <property type="term" value="F:thioredoxin peroxidase activity"/>
    <property type="evidence" value="ECO:0007669"/>
    <property type="project" value="InterPro"/>
</dbReference>
<dbReference type="InterPro" id="IPR050455">
    <property type="entry name" value="Tpx_Peroxidase_subfamily"/>
</dbReference>
<dbReference type="InterPro" id="IPR013766">
    <property type="entry name" value="Thioredoxin_domain"/>
</dbReference>
<accession>A0A6J7E2S7</accession>
<keyword evidence="4" id="KW-1015">Disulfide bond</keyword>
<dbReference type="Pfam" id="PF08534">
    <property type="entry name" value="Redoxin"/>
    <property type="match status" value="1"/>
</dbReference>
<dbReference type="InterPro" id="IPR002065">
    <property type="entry name" value="TPX"/>
</dbReference>
<keyword evidence="5" id="KW-0676">Redox-active center</keyword>
<keyword evidence="3" id="KW-0560">Oxidoreductase</keyword>
<evidence type="ECO:0000256" key="3">
    <source>
        <dbReference type="ARBA" id="ARBA00023002"/>
    </source>
</evidence>
<evidence type="ECO:0000256" key="1">
    <source>
        <dbReference type="ARBA" id="ARBA00022559"/>
    </source>
</evidence>
<protein>
    <submittedName>
        <fullName evidence="7">Unannotated protein</fullName>
    </submittedName>
</protein>
<evidence type="ECO:0000256" key="2">
    <source>
        <dbReference type="ARBA" id="ARBA00022862"/>
    </source>
</evidence>
<dbReference type="PROSITE" id="PS01265">
    <property type="entry name" value="TPX"/>
    <property type="match status" value="1"/>
</dbReference>
<dbReference type="EMBL" id="CAFBLP010000021">
    <property type="protein sequence ID" value="CAB4875134.1"/>
    <property type="molecule type" value="Genomic_DNA"/>
</dbReference>
<dbReference type="PANTHER" id="PTHR43110:SF1">
    <property type="entry name" value="THIOL PEROXIDASE"/>
    <property type="match status" value="1"/>
</dbReference>
<dbReference type="InterPro" id="IPR018219">
    <property type="entry name" value="Tpx_CS"/>
</dbReference>
<dbReference type="HAMAP" id="MF_00269">
    <property type="entry name" value="Tpx"/>
    <property type="match status" value="1"/>
</dbReference>
<name>A0A6J7E2S7_9ZZZZ</name>
<sequence>MAEITLGGNPIHTVGELPTVGHAAPDFTVTGADLGDISKADLAGKRVVLNIFPSVDTPVCATSVRKFNETAAGLDNTVVLCISADLPFAQSRFCGAEGLTNVRTGSTFRGDFGNDFGVEITDSKFVGLLARAVVVLDETGTVLHSQLVPEVALEPDYDAAIAALG</sequence>
<dbReference type="NCBIfam" id="NF001808">
    <property type="entry name" value="PRK00522.1"/>
    <property type="match status" value="1"/>
</dbReference>
<dbReference type="PANTHER" id="PTHR43110">
    <property type="entry name" value="THIOL PEROXIDASE"/>
    <property type="match status" value="1"/>
</dbReference>
<dbReference type="AlphaFoldDB" id="A0A6J7E2S7"/>
<dbReference type="CDD" id="cd03014">
    <property type="entry name" value="PRX_Atyp2cys"/>
    <property type="match status" value="1"/>
</dbReference>
<dbReference type="InterPro" id="IPR036249">
    <property type="entry name" value="Thioredoxin-like_sf"/>
</dbReference>
<proteinExistence type="inferred from homology"/>
<dbReference type="Gene3D" id="3.40.30.10">
    <property type="entry name" value="Glutaredoxin"/>
    <property type="match status" value="1"/>
</dbReference>